<evidence type="ECO:0000313" key="6">
    <source>
        <dbReference type="Proteomes" id="UP000572817"/>
    </source>
</evidence>
<dbReference type="InterPro" id="IPR046529">
    <property type="entry name" value="DUF6594"/>
</dbReference>
<feature type="region of interest" description="Disordered" evidence="2">
    <location>
        <begin position="1"/>
        <end position="25"/>
    </location>
</feature>
<comment type="caution">
    <text evidence="5">The sequence shown here is derived from an EMBL/GenBank/DDBJ whole genome shotgun (WGS) entry which is preliminary data.</text>
</comment>
<keyword evidence="3" id="KW-1133">Transmembrane helix</keyword>
<feature type="transmembrane region" description="Helical" evidence="3">
    <location>
        <begin position="317"/>
        <end position="338"/>
    </location>
</feature>
<feature type="compositionally biased region" description="Basic and acidic residues" evidence="2">
    <location>
        <begin position="10"/>
        <end position="19"/>
    </location>
</feature>
<keyword evidence="1" id="KW-0175">Coiled coil</keyword>
<evidence type="ECO:0000313" key="5">
    <source>
        <dbReference type="EMBL" id="KAF4312242.1"/>
    </source>
</evidence>
<dbReference type="Proteomes" id="UP000572817">
    <property type="component" value="Unassembled WGS sequence"/>
</dbReference>
<gene>
    <name evidence="5" type="ORF">GTA08_BOTSDO12177</name>
</gene>
<dbReference type="PANTHER" id="PTHR34502">
    <property type="entry name" value="DUF6594 DOMAIN-CONTAINING PROTEIN-RELATED"/>
    <property type="match status" value="1"/>
</dbReference>
<dbReference type="AlphaFoldDB" id="A0A8H4J384"/>
<evidence type="ECO:0000256" key="3">
    <source>
        <dbReference type="SAM" id="Phobius"/>
    </source>
</evidence>
<evidence type="ECO:0000256" key="2">
    <source>
        <dbReference type="SAM" id="MobiDB-lite"/>
    </source>
</evidence>
<accession>A0A8H4J384</accession>
<proteinExistence type="predicted"/>
<keyword evidence="3" id="KW-0472">Membrane</keyword>
<protein>
    <recommendedName>
        <fullName evidence="4">DUF6594 domain-containing protein</fullName>
    </recommendedName>
</protein>
<dbReference type="EMBL" id="WWBZ02000007">
    <property type="protein sequence ID" value="KAF4312242.1"/>
    <property type="molecule type" value="Genomic_DNA"/>
</dbReference>
<feature type="transmembrane region" description="Helical" evidence="3">
    <location>
        <begin position="350"/>
        <end position="371"/>
    </location>
</feature>
<organism evidence="5 6">
    <name type="scientific">Botryosphaeria dothidea</name>
    <dbReference type="NCBI Taxonomy" id="55169"/>
    <lineage>
        <taxon>Eukaryota</taxon>
        <taxon>Fungi</taxon>
        <taxon>Dikarya</taxon>
        <taxon>Ascomycota</taxon>
        <taxon>Pezizomycotina</taxon>
        <taxon>Dothideomycetes</taxon>
        <taxon>Dothideomycetes incertae sedis</taxon>
        <taxon>Botryosphaeriales</taxon>
        <taxon>Botryosphaeriaceae</taxon>
        <taxon>Botryosphaeria</taxon>
    </lineage>
</organism>
<reference evidence="5" key="1">
    <citation type="submission" date="2020-04" db="EMBL/GenBank/DDBJ databases">
        <title>Genome Assembly and Annotation of Botryosphaeria dothidea sdau 11-99, a Latent Pathogen of Apple Fruit Ring Rot in China.</title>
        <authorList>
            <person name="Yu C."/>
            <person name="Diao Y."/>
            <person name="Lu Q."/>
            <person name="Zhao J."/>
            <person name="Cui S."/>
            <person name="Peng C."/>
            <person name="He B."/>
            <person name="Liu H."/>
        </authorList>
    </citation>
    <scope>NUCLEOTIDE SEQUENCE [LARGE SCALE GENOMIC DNA]</scope>
    <source>
        <strain evidence="5">Sdau11-99</strain>
    </source>
</reference>
<evidence type="ECO:0000256" key="1">
    <source>
        <dbReference type="SAM" id="Coils"/>
    </source>
</evidence>
<dbReference type="OrthoDB" id="3533814at2759"/>
<evidence type="ECO:0000259" key="4">
    <source>
        <dbReference type="Pfam" id="PF20237"/>
    </source>
</evidence>
<keyword evidence="6" id="KW-1185">Reference proteome</keyword>
<keyword evidence="3" id="KW-0812">Transmembrane</keyword>
<name>A0A8H4J384_9PEZI</name>
<sequence>MDEQSNQADNAHRSFELRKPSATNTASSGDFCIDIPSRATLAVNSPTAEGCLVPHGFHMIAPLTRVSATQSRLKTQNSVATSPNDVLKLSHTRIHYCTTLLEHNSSNHLEQYPCGYPRLAAFQSSDESFGIYRKFEYLHARVLLDLQYELSELEQELRRADARDAADEKKERRLKSWKRDEIDARKEEKRNENVRTRRRIVADIRQRLVEYDEILIKTRETGAFQRPSNRDYTSVITWFNNWKPLVKKEWYSLQQWQDMLTLRQGREWAGFDGFVERMLTKCDCALVRRIFQPRDLLEKTEDKKHLHYYDAKRVESFVALIITVIIFILLVLPVVVMYQLTSIGTRSSTFTAIGVLVVFTLLFSAAMSSLTKAKRHELFAASAAYCAVLVVFISNLNGPNDGPITG</sequence>
<dbReference type="Pfam" id="PF20237">
    <property type="entry name" value="DUF6594"/>
    <property type="match status" value="1"/>
</dbReference>
<dbReference type="PANTHER" id="PTHR34502:SF3">
    <property type="entry name" value="DUF6594 DOMAIN-CONTAINING PROTEIN"/>
    <property type="match status" value="1"/>
</dbReference>
<feature type="domain" description="DUF6594" evidence="4">
    <location>
        <begin position="116"/>
        <end position="390"/>
    </location>
</feature>
<feature type="coiled-coil region" evidence="1">
    <location>
        <begin position="143"/>
        <end position="199"/>
    </location>
</feature>
<feature type="transmembrane region" description="Helical" evidence="3">
    <location>
        <begin position="378"/>
        <end position="396"/>
    </location>
</feature>